<name>A0A8X6LLJ4_TRICU</name>
<sequence length="85" mass="9894">MIGPVIWQANEPGHHELCIYRCRKITMKCFSRVDINSIMLRSLVSSCTTWSCATMEEHVLLLEVRTGLVARSDMLYHLRDWGRVQ</sequence>
<protein>
    <submittedName>
        <fullName evidence="1">Uncharacterized protein</fullName>
    </submittedName>
</protein>
<organism evidence="1 2">
    <name type="scientific">Trichonephila clavata</name>
    <name type="common">Joro spider</name>
    <name type="synonym">Nephila clavata</name>
    <dbReference type="NCBI Taxonomy" id="2740835"/>
    <lineage>
        <taxon>Eukaryota</taxon>
        <taxon>Metazoa</taxon>
        <taxon>Ecdysozoa</taxon>
        <taxon>Arthropoda</taxon>
        <taxon>Chelicerata</taxon>
        <taxon>Arachnida</taxon>
        <taxon>Araneae</taxon>
        <taxon>Araneomorphae</taxon>
        <taxon>Entelegynae</taxon>
        <taxon>Araneoidea</taxon>
        <taxon>Nephilidae</taxon>
        <taxon>Trichonephila</taxon>
    </lineage>
</organism>
<dbReference type="AlphaFoldDB" id="A0A8X6LLJ4"/>
<dbReference type="Proteomes" id="UP000887116">
    <property type="component" value="Unassembled WGS sequence"/>
</dbReference>
<keyword evidence="2" id="KW-1185">Reference proteome</keyword>
<gene>
    <name evidence="1" type="ORF">TNCT_66311</name>
</gene>
<evidence type="ECO:0000313" key="1">
    <source>
        <dbReference type="EMBL" id="GFR14260.1"/>
    </source>
</evidence>
<reference evidence="1" key="1">
    <citation type="submission" date="2020-07" db="EMBL/GenBank/DDBJ databases">
        <title>Multicomponent nature underlies the extraordinary mechanical properties of spider dragline silk.</title>
        <authorList>
            <person name="Kono N."/>
            <person name="Nakamura H."/>
            <person name="Mori M."/>
            <person name="Yoshida Y."/>
            <person name="Ohtoshi R."/>
            <person name="Malay A.D."/>
            <person name="Moran D.A.P."/>
            <person name="Tomita M."/>
            <person name="Numata K."/>
            <person name="Arakawa K."/>
        </authorList>
    </citation>
    <scope>NUCLEOTIDE SEQUENCE</scope>
</reference>
<evidence type="ECO:0000313" key="2">
    <source>
        <dbReference type="Proteomes" id="UP000887116"/>
    </source>
</evidence>
<comment type="caution">
    <text evidence="1">The sequence shown here is derived from an EMBL/GenBank/DDBJ whole genome shotgun (WGS) entry which is preliminary data.</text>
</comment>
<dbReference type="EMBL" id="BMAO01027063">
    <property type="protein sequence ID" value="GFR14260.1"/>
    <property type="molecule type" value="Genomic_DNA"/>
</dbReference>
<proteinExistence type="predicted"/>
<accession>A0A8X6LLJ4</accession>